<evidence type="ECO:0000313" key="2">
    <source>
        <dbReference type="EMBL" id="VFK25411.1"/>
    </source>
</evidence>
<gene>
    <name evidence="1" type="ORF">BECKLPF1236A_GA0070988_1000211</name>
    <name evidence="2" type="ORF">BECKLPF1236C_GA0070990_1002114</name>
</gene>
<evidence type="ECO:0000313" key="1">
    <source>
        <dbReference type="EMBL" id="VFK06256.1"/>
    </source>
</evidence>
<proteinExistence type="predicted"/>
<organism evidence="1">
    <name type="scientific">Candidatus Kentrum sp. LPFa</name>
    <dbReference type="NCBI Taxonomy" id="2126335"/>
    <lineage>
        <taxon>Bacteria</taxon>
        <taxon>Pseudomonadati</taxon>
        <taxon>Pseudomonadota</taxon>
        <taxon>Gammaproteobacteria</taxon>
        <taxon>Candidatus Kentrum</taxon>
    </lineage>
</organism>
<protein>
    <submittedName>
        <fullName evidence="1">Uncharacterized protein</fullName>
    </submittedName>
</protein>
<reference evidence="1" key="1">
    <citation type="submission" date="2019-02" db="EMBL/GenBank/DDBJ databases">
        <authorList>
            <person name="Gruber-Vodicka R. H."/>
            <person name="Seah K. B. B."/>
        </authorList>
    </citation>
    <scope>NUCLEOTIDE SEQUENCE</scope>
    <source>
        <strain evidence="1">BECK_S312</strain>
        <strain evidence="2">BECK_S426</strain>
    </source>
</reference>
<accession>A0A450VN58</accession>
<dbReference type="AlphaFoldDB" id="A0A450VN58"/>
<dbReference type="EMBL" id="CAADFP010000021">
    <property type="protein sequence ID" value="VFK25411.1"/>
    <property type="molecule type" value="Genomic_DNA"/>
</dbReference>
<dbReference type="EMBL" id="CAADFM010000002">
    <property type="protein sequence ID" value="VFK06256.1"/>
    <property type="molecule type" value="Genomic_DNA"/>
</dbReference>
<sequence length="55" mass="5980">MPEIARFWGGVAISTLASFPRIVIWDTAQKNNTNLDFPYVGGGICLSISPLPEKS</sequence>
<name>A0A450VN58_9GAMM</name>